<accession>A0A9W4D224</accession>
<comment type="caution">
    <text evidence="2">The sequence shown here is derived from an EMBL/GenBank/DDBJ whole genome shotgun (WGS) entry which is preliminary data.</text>
</comment>
<feature type="region of interest" description="Disordered" evidence="1">
    <location>
        <begin position="319"/>
        <end position="339"/>
    </location>
</feature>
<proteinExistence type="predicted"/>
<dbReference type="AlphaFoldDB" id="A0A9W4D224"/>
<gene>
    <name evidence="2" type="ORF">BGTH12_LOCUS3855</name>
</gene>
<reference evidence="2" key="1">
    <citation type="submission" date="2020-10" db="EMBL/GenBank/DDBJ databases">
        <authorList>
            <person name="Muller C M."/>
        </authorList>
    </citation>
    <scope>NUCLEOTIDE SEQUENCE</scope>
    <source>
        <strain evidence="2">THUN-12</strain>
    </source>
</reference>
<evidence type="ECO:0000313" key="2">
    <source>
        <dbReference type="EMBL" id="CAD6502497.1"/>
    </source>
</evidence>
<dbReference type="Proteomes" id="UP000683417">
    <property type="component" value="Unassembled WGS sequence"/>
</dbReference>
<name>A0A9W4D224_BLUGR</name>
<protein>
    <submittedName>
        <fullName evidence="2">BgTH12-05089</fullName>
    </submittedName>
</protein>
<evidence type="ECO:0000256" key="1">
    <source>
        <dbReference type="SAM" id="MobiDB-lite"/>
    </source>
</evidence>
<dbReference type="EMBL" id="CAJHIT010000006">
    <property type="protein sequence ID" value="CAD6502497.1"/>
    <property type="molecule type" value="Genomic_DNA"/>
</dbReference>
<sequence>MGNNDSPRPSSISLVDTPDGPYIYGTGAPFDFFTFDPVNAPAVVTTNLGAWPKRYWPEYLEDLPAPIEYQNMELMAIKLAIYFVTQNDPTIVSGIPRPMSPYDLYIGFDAVHIYQYGLDFCYKVLCHISRLGKKIKRLVLQEKDTNTPNWAIKRNSYFAQQSRVDDNVDEFVRTNGAHEALRRILAADCNLLSQLVKYYREFHLDGTTVSSETQLFEDVVQSYTNSEDNGRLDLEQNEDDEISLQSYDNETSSFGYSMDETYSLDLIMPYTRNFRSKIPVLVCRRKVIPGLNNTCGNAQSSNADVGKYNMKALPSKIPGPIKLSSKSRMQKPSRMPSRMPFNSRDNRFVYIARLRSVDLMSGKSKIPILSSRYLST</sequence>
<evidence type="ECO:0000313" key="3">
    <source>
        <dbReference type="Proteomes" id="UP000683417"/>
    </source>
</evidence>
<organism evidence="2 3">
    <name type="scientific">Blumeria graminis f. sp. triticale</name>
    <dbReference type="NCBI Taxonomy" id="1689686"/>
    <lineage>
        <taxon>Eukaryota</taxon>
        <taxon>Fungi</taxon>
        <taxon>Dikarya</taxon>
        <taxon>Ascomycota</taxon>
        <taxon>Pezizomycotina</taxon>
        <taxon>Leotiomycetes</taxon>
        <taxon>Erysiphales</taxon>
        <taxon>Erysiphaceae</taxon>
        <taxon>Blumeria</taxon>
    </lineage>
</organism>